<evidence type="ECO:0000256" key="5">
    <source>
        <dbReference type="ARBA" id="ARBA00022847"/>
    </source>
</evidence>
<feature type="transmembrane region" description="Helical" evidence="14">
    <location>
        <begin position="322"/>
        <end position="342"/>
    </location>
</feature>
<gene>
    <name evidence="16" type="ORF">HERILL_LOCUS56</name>
</gene>
<feature type="transmembrane region" description="Helical" evidence="14">
    <location>
        <begin position="21"/>
        <end position="45"/>
    </location>
</feature>
<evidence type="ECO:0000256" key="9">
    <source>
        <dbReference type="ARBA" id="ARBA00023136"/>
    </source>
</evidence>
<dbReference type="InterPro" id="IPR020846">
    <property type="entry name" value="MFS_dom"/>
</dbReference>
<keyword evidence="5" id="KW-0769">Symport</keyword>
<evidence type="ECO:0000256" key="1">
    <source>
        <dbReference type="ARBA" id="ARBA00004141"/>
    </source>
</evidence>
<feature type="transmembrane region" description="Helical" evidence="14">
    <location>
        <begin position="248"/>
        <end position="265"/>
    </location>
</feature>
<feature type="transmembrane region" description="Helical" evidence="14">
    <location>
        <begin position="348"/>
        <end position="371"/>
    </location>
</feature>
<dbReference type="GO" id="GO:0006820">
    <property type="term" value="P:monoatomic anion transport"/>
    <property type="evidence" value="ECO:0007669"/>
    <property type="project" value="TreeGrafter"/>
</dbReference>
<feature type="transmembrane region" description="Helical" evidence="14">
    <location>
        <begin position="186"/>
        <end position="205"/>
    </location>
</feature>
<accession>A0A7R8U9I7</accession>
<feature type="domain" description="Major facilitator superfamily (MFS) profile" evidence="15">
    <location>
        <begin position="22"/>
        <end position="442"/>
    </location>
</feature>
<organism evidence="16 17">
    <name type="scientific">Hermetia illucens</name>
    <name type="common">Black soldier fly</name>
    <dbReference type="NCBI Taxonomy" id="343691"/>
    <lineage>
        <taxon>Eukaryota</taxon>
        <taxon>Metazoa</taxon>
        <taxon>Ecdysozoa</taxon>
        <taxon>Arthropoda</taxon>
        <taxon>Hexapoda</taxon>
        <taxon>Insecta</taxon>
        <taxon>Pterygota</taxon>
        <taxon>Neoptera</taxon>
        <taxon>Endopterygota</taxon>
        <taxon>Diptera</taxon>
        <taxon>Brachycera</taxon>
        <taxon>Stratiomyomorpha</taxon>
        <taxon>Stratiomyidae</taxon>
        <taxon>Hermetiinae</taxon>
        <taxon>Hermetia</taxon>
    </lineage>
</organism>
<keyword evidence="9 14" id="KW-0472">Membrane</keyword>
<feature type="transmembrane region" description="Helical" evidence="14">
    <location>
        <begin position="285"/>
        <end position="310"/>
    </location>
</feature>
<keyword evidence="6 14" id="KW-1133">Transmembrane helix</keyword>
<evidence type="ECO:0000256" key="8">
    <source>
        <dbReference type="ARBA" id="ARBA00023065"/>
    </source>
</evidence>
<keyword evidence="8" id="KW-0406">Ion transport</keyword>
<dbReference type="Pfam" id="PF07690">
    <property type="entry name" value="MFS_1"/>
    <property type="match status" value="1"/>
</dbReference>
<dbReference type="AlphaFoldDB" id="A0A7R8U9I7"/>
<dbReference type="PROSITE" id="PS50850">
    <property type="entry name" value="MFS"/>
    <property type="match status" value="1"/>
</dbReference>
<keyword evidence="7" id="KW-0915">Sodium</keyword>
<evidence type="ECO:0000259" key="15">
    <source>
        <dbReference type="PROSITE" id="PS50850"/>
    </source>
</evidence>
<keyword evidence="17" id="KW-1185">Reference proteome</keyword>
<dbReference type="Gene3D" id="1.20.1250.20">
    <property type="entry name" value="MFS general substrate transporter like domains"/>
    <property type="match status" value="2"/>
</dbReference>
<dbReference type="InParanoid" id="A0A7R8U9I7"/>
<evidence type="ECO:0000256" key="14">
    <source>
        <dbReference type="SAM" id="Phobius"/>
    </source>
</evidence>
<evidence type="ECO:0000256" key="2">
    <source>
        <dbReference type="ARBA" id="ARBA00008586"/>
    </source>
</evidence>
<evidence type="ECO:0000313" key="16">
    <source>
        <dbReference type="EMBL" id="CAD7076656.1"/>
    </source>
</evidence>
<evidence type="ECO:0000256" key="12">
    <source>
        <dbReference type="ARBA" id="ARBA00068450"/>
    </source>
</evidence>
<protein>
    <recommendedName>
        <fullName evidence="12">Putative inorganic phosphate cotransporter</fullName>
    </recommendedName>
</protein>
<dbReference type="EMBL" id="LR899009">
    <property type="protein sequence ID" value="CAD7076656.1"/>
    <property type="molecule type" value="Genomic_DNA"/>
</dbReference>
<dbReference type="SUPFAM" id="SSF103473">
    <property type="entry name" value="MFS general substrate transporter"/>
    <property type="match status" value="1"/>
</dbReference>
<dbReference type="PANTHER" id="PTHR11662">
    <property type="entry name" value="SOLUTE CARRIER FAMILY 17"/>
    <property type="match status" value="1"/>
</dbReference>
<sequence length="473" mass="52210">MGTDTKEDSGPRFGVRYKQCLLLFSCQFAMYTVVLNVSLAIVAMTDSSKANPDFEEFKWNEQTRATILSSFFWGYICSQIPAGTLITKFGCKNILLIGCTMNALLTLLTPACVFWGGANALLAIRITQGIFQGPFYPATHGLIANWAPVNERSRFSVLVYPGAQLGTVVAMSTGGQIASSSLGWPGIFYIWGAIGIIWCITWWIFGANSPMEHKTISTEERAYILQAKDEHSIKLPTPWKKMLRSRPFYALLIAQTCSTYSFWTINTITPTYLKGVFGVDIRENALLSAVPSIGVFIMSHVFAVLAKFCTNQLKLSLRFIRILFNTIGFEVPATAMIILGFVTQDHSIIVAISLLTVAYGANSAIFFGYYVNHMELCPTHASILMAVANTIGTSSGIFSTLAVGWLVTDERNPKQWQIIFGIGAGLFTFATFVFAFFGRFENQNWVETTAQPNSPGKDKGVPNFDSEEANNSH</sequence>
<feature type="transmembrane region" description="Helical" evidence="14">
    <location>
        <begin position="418"/>
        <end position="437"/>
    </location>
</feature>
<dbReference type="InterPro" id="IPR036259">
    <property type="entry name" value="MFS_trans_sf"/>
</dbReference>
<keyword evidence="10" id="KW-0739">Sodium transport</keyword>
<comment type="function">
    <text evidence="11">May be an inorganic phosphate cotransporter.</text>
</comment>
<dbReference type="Proteomes" id="UP000594454">
    <property type="component" value="Chromosome 1"/>
</dbReference>
<comment type="similarity">
    <text evidence="2">Belongs to the major facilitator superfamily. Sodium/anion cotransporter family.</text>
</comment>
<dbReference type="FunFam" id="1.20.1250.20:FF:000144">
    <property type="entry name" value="Picot, isoform B"/>
    <property type="match status" value="1"/>
</dbReference>
<dbReference type="GO" id="GO:0006814">
    <property type="term" value="P:sodium ion transport"/>
    <property type="evidence" value="ECO:0007669"/>
    <property type="project" value="UniProtKB-KW"/>
</dbReference>
<evidence type="ECO:0000256" key="7">
    <source>
        <dbReference type="ARBA" id="ARBA00023053"/>
    </source>
</evidence>
<evidence type="ECO:0000256" key="11">
    <source>
        <dbReference type="ARBA" id="ARBA00054632"/>
    </source>
</evidence>
<name>A0A7R8U9I7_HERIL</name>
<dbReference type="GO" id="GO:0016020">
    <property type="term" value="C:membrane"/>
    <property type="evidence" value="ECO:0007669"/>
    <property type="project" value="UniProtKB-SubCell"/>
</dbReference>
<evidence type="ECO:0000256" key="10">
    <source>
        <dbReference type="ARBA" id="ARBA00023201"/>
    </source>
</evidence>
<dbReference type="InterPro" id="IPR011701">
    <property type="entry name" value="MFS"/>
</dbReference>
<evidence type="ECO:0000256" key="6">
    <source>
        <dbReference type="ARBA" id="ARBA00022989"/>
    </source>
</evidence>
<keyword evidence="3" id="KW-0813">Transport</keyword>
<feature type="region of interest" description="Disordered" evidence="13">
    <location>
        <begin position="448"/>
        <end position="473"/>
    </location>
</feature>
<evidence type="ECO:0000256" key="4">
    <source>
        <dbReference type="ARBA" id="ARBA00022692"/>
    </source>
</evidence>
<feature type="transmembrane region" description="Helical" evidence="14">
    <location>
        <begin position="94"/>
        <end position="116"/>
    </location>
</feature>
<evidence type="ECO:0000256" key="3">
    <source>
        <dbReference type="ARBA" id="ARBA00022448"/>
    </source>
</evidence>
<dbReference type="GO" id="GO:0015293">
    <property type="term" value="F:symporter activity"/>
    <property type="evidence" value="ECO:0007669"/>
    <property type="project" value="UniProtKB-KW"/>
</dbReference>
<keyword evidence="4 14" id="KW-0812">Transmembrane</keyword>
<feature type="transmembrane region" description="Helical" evidence="14">
    <location>
        <begin position="383"/>
        <end position="406"/>
    </location>
</feature>
<reference evidence="16 17" key="1">
    <citation type="submission" date="2020-11" db="EMBL/GenBank/DDBJ databases">
        <authorList>
            <person name="Wallbank WR R."/>
            <person name="Pardo Diaz C."/>
            <person name="Kozak K."/>
            <person name="Martin S."/>
            <person name="Jiggins C."/>
            <person name="Moest M."/>
            <person name="Warren A I."/>
            <person name="Generalovic N T."/>
            <person name="Byers J.R.P. K."/>
            <person name="Montejo-Kovacevich G."/>
            <person name="Yen C E."/>
        </authorList>
    </citation>
    <scope>NUCLEOTIDE SEQUENCE [LARGE SCALE GENOMIC DNA]</scope>
</reference>
<proteinExistence type="inferred from homology"/>
<dbReference type="PANTHER" id="PTHR11662:SF280">
    <property type="entry name" value="FI21844P1-RELATED"/>
    <property type="match status" value="1"/>
</dbReference>
<dbReference type="OrthoDB" id="2985014at2759"/>
<comment type="subcellular location">
    <subcellularLocation>
        <location evidence="1">Membrane</location>
        <topology evidence="1">Multi-pass membrane protein</topology>
    </subcellularLocation>
</comment>
<dbReference type="InterPro" id="IPR050382">
    <property type="entry name" value="MFS_Na/Anion_cotransporter"/>
</dbReference>
<evidence type="ECO:0000256" key="13">
    <source>
        <dbReference type="SAM" id="MobiDB-lite"/>
    </source>
</evidence>
<evidence type="ECO:0000313" key="17">
    <source>
        <dbReference type="Proteomes" id="UP000594454"/>
    </source>
</evidence>
<dbReference type="FunFam" id="1.20.1250.20:FF:000003">
    <property type="entry name" value="Solute carrier family 17 member 3"/>
    <property type="match status" value="1"/>
</dbReference>